<keyword evidence="5" id="KW-1185">Reference proteome</keyword>
<feature type="domain" description="YbgF trimerisation" evidence="3">
    <location>
        <begin position="21"/>
        <end position="81"/>
    </location>
</feature>
<dbReference type="EMBL" id="JANCLU010000018">
    <property type="protein sequence ID" value="MCP8940172.1"/>
    <property type="molecule type" value="Genomic_DNA"/>
</dbReference>
<keyword evidence="1" id="KW-0574">Periplasm</keyword>
<sequence length="339" mass="36314" precursor="true">MTRQFAWAFAALLLLATAAPTRAQDAADLLLRVNRLESQLRQMSGQIEQLQFQNKTLQDRLQKFEQDVEFRFQDMKPAASARPSAGATPAASPPRPAAPPTPQPVPQKRGDAFDPAQQPNAPGAPRVLGSLPSDAAAPAPPLPGPEIALPRGALDDGGLLADDDAQPGPLDLSTAPRRLGGLSAPGLPPEPVPAPGAPLVTGSAPPATSVGTGLAADEYAMAVGLVKQRQYDQAEMALRQFLQTYPRDRMAPEATYWLAETYYQRARYPDAVEQYLKIYKSFGSSRVAPESLLKLSMSLRGMGQPEQACATLGEIGRKYPSASPELRASIEREARRGNC</sequence>
<dbReference type="NCBIfam" id="TIGR02795">
    <property type="entry name" value="tol_pal_ybgF"/>
    <property type="match status" value="1"/>
</dbReference>
<comment type="subcellular location">
    <subcellularLocation>
        <location evidence="1">Periplasm</location>
    </subcellularLocation>
</comment>
<protein>
    <recommendedName>
        <fullName evidence="1">Cell division coordinator CpoB</fullName>
    </recommendedName>
</protein>
<keyword evidence="1" id="KW-0131">Cell cycle</keyword>
<dbReference type="HAMAP" id="MF_02066">
    <property type="entry name" value="CpoB"/>
    <property type="match status" value="1"/>
</dbReference>
<feature type="compositionally biased region" description="Low complexity" evidence="2">
    <location>
        <begin position="145"/>
        <end position="160"/>
    </location>
</feature>
<dbReference type="InterPro" id="IPR019734">
    <property type="entry name" value="TPR_rpt"/>
</dbReference>
<evidence type="ECO:0000313" key="5">
    <source>
        <dbReference type="Proteomes" id="UP001205890"/>
    </source>
</evidence>
<dbReference type="SUPFAM" id="SSF48452">
    <property type="entry name" value="TPR-like"/>
    <property type="match status" value="1"/>
</dbReference>
<evidence type="ECO:0000256" key="1">
    <source>
        <dbReference type="HAMAP-Rule" id="MF_02066"/>
    </source>
</evidence>
<evidence type="ECO:0000259" key="3">
    <source>
        <dbReference type="Pfam" id="PF16331"/>
    </source>
</evidence>
<organism evidence="4 5">
    <name type="scientific">Alsobacter ponti</name>
    <dbReference type="NCBI Taxonomy" id="2962936"/>
    <lineage>
        <taxon>Bacteria</taxon>
        <taxon>Pseudomonadati</taxon>
        <taxon>Pseudomonadota</taxon>
        <taxon>Alphaproteobacteria</taxon>
        <taxon>Hyphomicrobiales</taxon>
        <taxon>Alsobacteraceae</taxon>
        <taxon>Alsobacter</taxon>
    </lineage>
</organism>
<feature type="compositionally biased region" description="Low complexity" evidence="2">
    <location>
        <begin position="128"/>
        <end position="137"/>
    </location>
</feature>
<comment type="caution">
    <text evidence="4">The sequence shown here is derived from an EMBL/GenBank/DDBJ whole genome shotgun (WGS) entry which is preliminary data.</text>
</comment>
<keyword evidence="1" id="KW-0732">Signal</keyword>
<dbReference type="InterPro" id="IPR014162">
    <property type="entry name" value="CpoB_C"/>
</dbReference>
<feature type="compositionally biased region" description="Pro residues" evidence="2">
    <location>
        <begin position="91"/>
        <end position="105"/>
    </location>
</feature>
<proteinExistence type="inferred from homology"/>
<keyword evidence="1" id="KW-0175">Coiled coil</keyword>
<dbReference type="InterPro" id="IPR011990">
    <property type="entry name" value="TPR-like_helical_dom_sf"/>
</dbReference>
<feature type="signal peptide" evidence="1">
    <location>
        <begin position="1"/>
        <end position="23"/>
    </location>
</feature>
<dbReference type="RefSeq" id="WP_254744597.1">
    <property type="nucleotide sequence ID" value="NZ_JANCLU010000018.1"/>
</dbReference>
<feature type="region of interest" description="Disordered" evidence="2">
    <location>
        <begin position="77"/>
        <end position="204"/>
    </location>
</feature>
<feature type="compositionally biased region" description="Pro residues" evidence="2">
    <location>
        <begin position="186"/>
        <end position="196"/>
    </location>
</feature>
<feature type="compositionally biased region" description="Low complexity" evidence="2">
    <location>
        <begin position="77"/>
        <end position="90"/>
    </location>
</feature>
<comment type="similarity">
    <text evidence="1">Belongs to the CpoB family.</text>
</comment>
<dbReference type="Pfam" id="PF13432">
    <property type="entry name" value="TPR_16"/>
    <property type="match status" value="1"/>
</dbReference>
<comment type="function">
    <text evidence="1">Mediates coordination of peptidoglycan synthesis and outer membrane constriction during cell division.</text>
</comment>
<dbReference type="Pfam" id="PF13174">
    <property type="entry name" value="TPR_6"/>
    <property type="match status" value="1"/>
</dbReference>
<dbReference type="Proteomes" id="UP001205890">
    <property type="component" value="Unassembled WGS sequence"/>
</dbReference>
<feature type="chain" id="PRO_5044920062" description="Cell division coordinator CpoB" evidence="1">
    <location>
        <begin position="24"/>
        <end position="339"/>
    </location>
</feature>
<dbReference type="InterPro" id="IPR032519">
    <property type="entry name" value="YbgF_tri"/>
</dbReference>
<accession>A0ABT1LF95</accession>
<evidence type="ECO:0000313" key="4">
    <source>
        <dbReference type="EMBL" id="MCP8940172.1"/>
    </source>
</evidence>
<evidence type="ECO:0000256" key="2">
    <source>
        <dbReference type="SAM" id="MobiDB-lite"/>
    </source>
</evidence>
<reference evidence="4 5" key="1">
    <citation type="submission" date="2022-07" db="EMBL/GenBank/DDBJ databases">
        <authorList>
            <person name="Li W.-J."/>
            <person name="Deng Q.-Q."/>
        </authorList>
    </citation>
    <scope>NUCLEOTIDE SEQUENCE [LARGE SCALE GENOMIC DNA]</scope>
    <source>
        <strain evidence="4 5">SYSU M60028</strain>
    </source>
</reference>
<name>A0ABT1LF95_9HYPH</name>
<dbReference type="Gene3D" id="1.25.40.10">
    <property type="entry name" value="Tetratricopeptide repeat domain"/>
    <property type="match status" value="1"/>
</dbReference>
<keyword evidence="1" id="KW-0132">Cell division</keyword>
<dbReference type="Pfam" id="PF16331">
    <property type="entry name" value="TolA_bind_tri"/>
    <property type="match status" value="1"/>
</dbReference>
<feature type="coiled-coil region" evidence="1">
    <location>
        <begin position="26"/>
        <end position="67"/>
    </location>
</feature>
<dbReference type="InterPro" id="IPR034706">
    <property type="entry name" value="CpoB"/>
</dbReference>
<gene>
    <name evidence="4" type="primary">ybgF</name>
    <name evidence="1" type="synonym">cpoB</name>
    <name evidence="4" type="ORF">NK718_16720</name>
</gene>